<keyword evidence="7" id="KW-0653">Protein transport</keyword>
<name>A0A2A5CFA3_9GAMM</name>
<dbReference type="Pfam" id="PF02472">
    <property type="entry name" value="ExbD"/>
    <property type="match status" value="1"/>
</dbReference>
<dbReference type="PANTHER" id="PTHR30558:SF13">
    <property type="entry name" value="BIOPOLYMER TRANSPORT PROTEIN EXBD2"/>
    <property type="match status" value="1"/>
</dbReference>
<dbReference type="InterPro" id="IPR003400">
    <property type="entry name" value="ExbD"/>
</dbReference>
<accession>A0A2A5CFA3</accession>
<organism evidence="9 10">
    <name type="scientific">SAR86 cluster bacterium</name>
    <dbReference type="NCBI Taxonomy" id="2030880"/>
    <lineage>
        <taxon>Bacteria</taxon>
        <taxon>Pseudomonadati</taxon>
        <taxon>Pseudomonadota</taxon>
        <taxon>Gammaproteobacteria</taxon>
        <taxon>SAR86 cluster</taxon>
    </lineage>
</organism>
<feature type="transmembrane region" description="Helical" evidence="8">
    <location>
        <begin position="20"/>
        <end position="41"/>
    </location>
</feature>
<evidence type="ECO:0000256" key="2">
    <source>
        <dbReference type="ARBA" id="ARBA00005811"/>
    </source>
</evidence>
<proteinExistence type="inferred from homology"/>
<protein>
    <submittedName>
        <fullName evidence="9">Biopolymer transporter ExbD</fullName>
    </submittedName>
</protein>
<keyword evidence="3" id="KW-1003">Cell membrane</keyword>
<dbReference type="PANTHER" id="PTHR30558">
    <property type="entry name" value="EXBD MEMBRANE COMPONENT OF PMF-DRIVEN MACROMOLECULE IMPORT SYSTEM"/>
    <property type="match status" value="1"/>
</dbReference>
<reference evidence="10" key="1">
    <citation type="submission" date="2017-08" db="EMBL/GenBank/DDBJ databases">
        <title>A dynamic microbial community with high functional redundancy inhabits the cold, oxic subseafloor aquifer.</title>
        <authorList>
            <person name="Tully B.J."/>
            <person name="Wheat C.G."/>
            <person name="Glazer B.T."/>
            <person name="Huber J.A."/>
        </authorList>
    </citation>
    <scope>NUCLEOTIDE SEQUENCE [LARGE SCALE GENOMIC DNA]</scope>
</reference>
<keyword evidence="4 7" id="KW-0812">Transmembrane</keyword>
<comment type="caution">
    <text evidence="9">The sequence shown here is derived from an EMBL/GenBank/DDBJ whole genome shotgun (WGS) entry which is preliminary data.</text>
</comment>
<evidence type="ECO:0000256" key="5">
    <source>
        <dbReference type="ARBA" id="ARBA00022989"/>
    </source>
</evidence>
<dbReference type="GO" id="GO:0005886">
    <property type="term" value="C:plasma membrane"/>
    <property type="evidence" value="ECO:0007669"/>
    <property type="project" value="UniProtKB-SubCell"/>
</dbReference>
<evidence type="ECO:0000256" key="3">
    <source>
        <dbReference type="ARBA" id="ARBA00022475"/>
    </source>
</evidence>
<comment type="similarity">
    <text evidence="2 7">Belongs to the ExbD/TolR family.</text>
</comment>
<sequence>MKTVASSLRKKNKEESNIDLTPMLDVVFILLIFFVVTASFVKESTLNVQGQDPNNNPPPPSLDDPQNVLIQINSRNQVFFNQERIDISAVRPRVASARAENPSASIVIQPSPDSTANALVIIMNSSREAGATDISVIEGN</sequence>
<evidence type="ECO:0000256" key="4">
    <source>
        <dbReference type="ARBA" id="ARBA00022692"/>
    </source>
</evidence>
<dbReference type="EMBL" id="NVWI01000002">
    <property type="protein sequence ID" value="PCJ42574.1"/>
    <property type="molecule type" value="Genomic_DNA"/>
</dbReference>
<evidence type="ECO:0000313" key="10">
    <source>
        <dbReference type="Proteomes" id="UP000228987"/>
    </source>
</evidence>
<dbReference type="GO" id="GO:0015031">
    <property type="term" value="P:protein transport"/>
    <property type="evidence" value="ECO:0007669"/>
    <property type="project" value="UniProtKB-KW"/>
</dbReference>
<gene>
    <name evidence="9" type="ORF">COA71_03415</name>
</gene>
<evidence type="ECO:0000256" key="7">
    <source>
        <dbReference type="RuleBase" id="RU003879"/>
    </source>
</evidence>
<evidence type="ECO:0000313" key="9">
    <source>
        <dbReference type="EMBL" id="PCJ42574.1"/>
    </source>
</evidence>
<keyword evidence="6 8" id="KW-0472">Membrane</keyword>
<evidence type="ECO:0000256" key="8">
    <source>
        <dbReference type="SAM" id="Phobius"/>
    </source>
</evidence>
<keyword evidence="5 8" id="KW-1133">Transmembrane helix</keyword>
<evidence type="ECO:0000256" key="1">
    <source>
        <dbReference type="ARBA" id="ARBA00004162"/>
    </source>
</evidence>
<comment type="subcellular location">
    <subcellularLocation>
        <location evidence="1">Cell membrane</location>
        <topology evidence="1">Single-pass membrane protein</topology>
    </subcellularLocation>
    <subcellularLocation>
        <location evidence="7">Cell membrane</location>
        <topology evidence="7">Single-pass type II membrane protein</topology>
    </subcellularLocation>
</comment>
<evidence type="ECO:0000256" key="6">
    <source>
        <dbReference type="ARBA" id="ARBA00023136"/>
    </source>
</evidence>
<dbReference type="GO" id="GO:0022857">
    <property type="term" value="F:transmembrane transporter activity"/>
    <property type="evidence" value="ECO:0007669"/>
    <property type="project" value="InterPro"/>
</dbReference>
<dbReference type="AlphaFoldDB" id="A0A2A5CFA3"/>
<keyword evidence="7" id="KW-0813">Transport</keyword>
<dbReference type="Proteomes" id="UP000228987">
    <property type="component" value="Unassembled WGS sequence"/>
</dbReference>
<dbReference type="Gene3D" id="3.30.420.270">
    <property type="match status" value="1"/>
</dbReference>